<dbReference type="Proteomes" id="UP000198914">
    <property type="component" value="Unassembled WGS sequence"/>
</dbReference>
<comment type="similarity">
    <text evidence="1">Belongs to the enoyl-CoA hydratase/isomerase family.</text>
</comment>
<dbReference type="Pfam" id="PF00378">
    <property type="entry name" value="ECH_1"/>
    <property type="match status" value="1"/>
</dbReference>
<dbReference type="InterPro" id="IPR001753">
    <property type="entry name" value="Enoyl-CoA_hydra/iso"/>
</dbReference>
<gene>
    <name evidence="2" type="ORF">SAMN05444004_108122</name>
</gene>
<dbReference type="InterPro" id="IPR029045">
    <property type="entry name" value="ClpP/crotonase-like_dom_sf"/>
</dbReference>
<dbReference type="OrthoDB" id="9781757at2"/>
<dbReference type="NCBIfam" id="NF046063">
    <property type="entry name" value="oxepin_alt"/>
    <property type="match status" value="1"/>
</dbReference>
<sequence length="263" mass="27729">MTLARLDDLGDRLIVTAMNGARRNALTPEYYETLHRALMLAEEPRITSIILHGEGNYFCAGGDLTQIATRRDLPRDQRLARVEALHDLIRGVMACPVPVVAAVEGGAAGAGASLAFACDMIVADRAATFSAAYVKAGLTPDGGLTANLARLVPRAMLMRMALLGEKVDATRLFDLGVVSQLEDADAVLPAALVLADQLSAGPTEAQARIKALVTAAYDSDVASQLDRECDGIADSVAAPEAAEGIGAFLEKRRPNFAKLRSTA</sequence>
<evidence type="ECO:0000313" key="2">
    <source>
        <dbReference type="EMBL" id="SDZ25087.1"/>
    </source>
</evidence>
<accession>A0A1H3RHC2</accession>
<dbReference type="GO" id="GO:0003824">
    <property type="term" value="F:catalytic activity"/>
    <property type="evidence" value="ECO:0007669"/>
    <property type="project" value="UniProtKB-ARBA"/>
</dbReference>
<evidence type="ECO:0000313" key="3">
    <source>
        <dbReference type="Proteomes" id="UP000198914"/>
    </source>
</evidence>
<proteinExistence type="inferred from homology"/>
<dbReference type="PANTHER" id="PTHR43459">
    <property type="entry name" value="ENOYL-COA HYDRATASE"/>
    <property type="match status" value="1"/>
</dbReference>
<protein>
    <submittedName>
        <fullName evidence="2">Enoyl-CoA hydratase</fullName>
    </submittedName>
</protein>
<dbReference type="EMBL" id="FNPX01000008">
    <property type="protein sequence ID" value="SDZ25087.1"/>
    <property type="molecule type" value="Genomic_DNA"/>
</dbReference>
<reference evidence="3" key="1">
    <citation type="submission" date="2016-10" db="EMBL/GenBank/DDBJ databases">
        <authorList>
            <person name="Varghese N."/>
            <person name="Submissions S."/>
        </authorList>
    </citation>
    <scope>NUCLEOTIDE SEQUENCE [LARGE SCALE GENOMIC DNA]</scope>
    <source>
        <strain evidence="3">DSM 100420</strain>
    </source>
</reference>
<dbReference type="SUPFAM" id="SSF52096">
    <property type="entry name" value="ClpP/crotonase"/>
    <property type="match status" value="1"/>
</dbReference>
<dbReference type="NCBIfam" id="NF005700">
    <property type="entry name" value="PRK07511.1"/>
    <property type="match status" value="1"/>
</dbReference>
<evidence type="ECO:0000256" key="1">
    <source>
        <dbReference type="ARBA" id="ARBA00005254"/>
    </source>
</evidence>
<name>A0A1H3RHC2_9RHOB</name>
<dbReference type="Gene3D" id="1.10.12.10">
    <property type="entry name" value="Lyase 2-enoyl-coa Hydratase, Chain A, domain 2"/>
    <property type="match status" value="1"/>
</dbReference>
<dbReference type="AlphaFoldDB" id="A0A1H3RHC2"/>
<dbReference type="STRING" id="1244108.SAMN05444004_108122"/>
<dbReference type="InterPro" id="IPR014748">
    <property type="entry name" value="Enoyl-CoA_hydra_C"/>
</dbReference>
<dbReference type="CDD" id="cd06558">
    <property type="entry name" value="crotonase-like"/>
    <property type="match status" value="1"/>
</dbReference>
<keyword evidence="3" id="KW-1185">Reference proteome</keyword>
<organism evidence="2 3">
    <name type="scientific">Jannaschia faecimaris</name>
    <dbReference type="NCBI Taxonomy" id="1244108"/>
    <lineage>
        <taxon>Bacteria</taxon>
        <taxon>Pseudomonadati</taxon>
        <taxon>Pseudomonadota</taxon>
        <taxon>Alphaproteobacteria</taxon>
        <taxon>Rhodobacterales</taxon>
        <taxon>Roseobacteraceae</taxon>
        <taxon>Jannaschia</taxon>
    </lineage>
</organism>
<dbReference type="Gene3D" id="3.90.226.10">
    <property type="entry name" value="2-enoyl-CoA Hydratase, Chain A, domain 1"/>
    <property type="match status" value="1"/>
</dbReference>
<dbReference type="PANTHER" id="PTHR43459:SF1">
    <property type="entry name" value="EG:BACN32G11.4 PROTEIN"/>
    <property type="match status" value="1"/>
</dbReference>
<dbReference type="RefSeq" id="WP_092645805.1">
    <property type="nucleotide sequence ID" value="NZ_FNPX01000008.1"/>
</dbReference>